<dbReference type="InterPro" id="IPR052055">
    <property type="entry name" value="Hepadnavirus_pol/RT"/>
</dbReference>
<dbReference type="InterPro" id="IPR043502">
    <property type="entry name" value="DNA/RNA_pol_sf"/>
</dbReference>
<organism evidence="1 2">
    <name type="scientific">Pleurodeles waltl</name>
    <name type="common">Iberian ribbed newt</name>
    <dbReference type="NCBI Taxonomy" id="8319"/>
    <lineage>
        <taxon>Eukaryota</taxon>
        <taxon>Metazoa</taxon>
        <taxon>Chordata</taxon>
        <taxon>Craniata</taxon>
        <taxon>Vertebrata</taxon>
        <taxon>Euteleostomi</taxon>
        <taxon>Amphibia</taxon>
        <taxon>Batrachia</taxon>
        <taxon>Caudata</taxon>
        <taxon>Salamandroidea</taxon>
        <taxon>Salamandridae</taxon>
        <taxon>Pleurodelinae</taxon>
        <taxon>Pleurodeles</taxon>
    </lineage>
</organism>
<dbReference type="PANTHER" id="PTHR33050:SF7">
    <property type="entry name" value="RIBONUCLEASE H"/>
    <property type="match status" value="1"/>
</dbReference>
<gene>
    <name evidence="1" type="ORF">NDU88_003931</name>
</gene>
<dbReference type="CDD" id="cd09275">
    <property type="entry name" value="RNase_HI_RT_DIRS1"/>
    <property type="match status" value="1"/>
</dbReference>
<accession>A0AAV7T6V8</accession>
<evidence type="ECO:0008006" key="3">
    <source>
        <dbReference type="Google" id="ProtNLM"/>
    </source>
</evidence>
<dbReference type="EMBL" id="JANPWB010000007">
    <property type="protein sequence ID" value="KAJ1172079.1"/>
    <property type="molecule type" value="Genomic_DNA"/>
</dbReference>
<dbReference type="Gene3D" id="3.30.70.270">
    <property type="match status" value="1"/>
</dbReference>
<dbReference type="AlphaFoldDB" id="A0AAV7T6V8"/>
<dbReference type="Proteomes" id="UP001066276">
    <property type="component" value="Chromosome 4_1"/>
</dbReference>
<evidence type="ECO:0000313" key="2">
    <source>
        <dbReference type="Proteomes" id="UP001066276"/>
    </source>
</evidence>
<protein>
    <recommendedName>
        <fullName evidence="3">Reverse transcriptase domain-containing protein</fullName>
    </recommendedName>
</protein>
<dbReference type="SUPFAM" id="SSF56672">
    <property type="entry name" value="DNA/RNA polymerases"/>
    <property type="match status" value="1"/>
</dbReference>
<reference evidence="1" key="1">
    <citation type="journal article" date="2022" name="bioRxiv">
        <title>Sequencing and chromosome-scale assembly of the giantPleurodeles waltlgenome.</title>
        <authorList>
            <person name="Brown T."/>
            <person name="Elewa A."/>
            <person name="Iarovenko S."/>
            <person name="Subramanian E."/>
            <person name="Araus A.J."/>
            <person name="Petzold A."/>
            <person name="Susuki M."/>
            <person name="Suzuki K.-i.T."/>
            <person name="Hayashi T."/>
            <person name="Toyoda A."/>
            <person name="Oliveira C."/>
            <person name="Osipova E."/>
            <person name="Leigh N.D."/>
            <person name="Simon A."/>
            <person name="Yun M.H."/>
        </authorList>
    </citation>
    <scope>NUCLEOTIDE SEQUENCE</scope>
    <source>
        <strain evidence="1">20211129_DDA</strain>
        <tissue evidence="1">Liver</tissue>
    </source>
</reference>
<proteinExistence type="predicted"/>
<evidence type="ECO:0000313" key="1">
    <source>
        <dbReference type="EMBL" id="KAJ1172079.1"/>
    </source>
</evidence>
<comment type="caution">
    <text evidence="1">The sequence shown here is derived from an EMBL/GenBank/DDBJ whole genome shotgun (WGS) entry which is preliminary data.</text>
</comment>
<keyword evidence="2" id="KW-1185">Reference proteome</keyword>
<dbReference type="PANTHER" id="PTHR33050">
    <property type="entry name" value="REVERSE TRANSCRIPTASE DOMAIN-CONTAINING PROTEIN"/>
    <property type="match status" value="1"/>
</dbReference>
<dbReference type="InterPro" id="IPR043128">
    <property type="entry name" value="Rev_trsase/Diguanyl_cyclase"/>
</dbReference>
<name>A0AAV7T6V8_PLEWA</name>
<dbReference type="Gene3D" id="3.10.10.10">
    <property type="entry name" value="HIV Type 1 Reverse Transcriptase, subunit A, domain 1"/>
    <property type="match status" value="1"/>
</dbReference>
<sequence>MVFHFLHEWELVTPNYWVVNIVGKGYALPFLEFPPPISPGPSICSEDHLLLLRQEVQVLLSKGTVELVPEQERGQGCYLRYFLIPKKDGQLRPILDLRILNWFPKQEKFKMLTLALVLLALNKEDWMVSGDLQDAYFHIPILKSHRRYQTFRNNLLELRAIPLAVKAFLPSLRGQSVQVLTVNTTTMWYINKQGGVDSYLLFREALRLWSWAQDHQICLVANHLAGVLNVLADSLSRHFSADHEWRLHPDLVLHIFRVWGFPRIDEFATRDNMHCPSFCSLQYPVQGALGDTFQMSWCGQLLYAFPPYP</sequence>